<proteinExistence type="predicted"/>
<dbReference type="AlphaFoldDB" id="A0A9W6YTJ6"/>
<dbReference type="Proteomes" id="UP001165063">
    <property type="component" value="Unassembled WGS sequence"/>
</dbReference>
<name>A0A9W6YTJ6_AMBMO</name>
<keyword evidence="2" id="KW-1185">Reference proteome</keyword>
<evidence type="ECO:0000313" key="1">
    <source>
        <dbReference type="EMBL" id="GMG21372.1"/>
    </source>
</evidence>
<gene>
    <name evidence="1" type="ORF">Amon01_000194400</name>
</gene>
<accession>A0A9W6YTJ6</accession>
<evidence type="ECO:0000313" key="2">
    <source>
        <dbReference type="Proteomes" id="UP001165063"/>
    </source>
</evidence>
<comment type="caution">
    <text evidence="1">The sequence shown here is derived from an EMBL/GenBank/DDBJ whole genome shotgun (WGS) entry which is preliminary data.</text>
</comment>
<protein>
    <submittedName>
        <fullName evidence="1">Unnamed protein product</fullName>
    </submittedName>
</protein>
<sequence length="85" mass="9125">MGGKDFCSGTPNSEAVPSYTRVRREKFYSAPVTCDLCGTGGTEINYGRQTTQRNSSILIPEDLGLGLLQWVLGTMGTGKGVTTNY</sequence>
<dbReference type="EMBL" id="BSXU01000643">
    <property type="protein sequence ID" value="GMG21372.1"/>
    <property type="molecule type" value="Genomic_DNA"/>
</dbReference>
<organism evidence="1 2">
    <name type="scientific">Ambrosiozyma monospora</name>
    <name type="common">Yeast</name>
    <name type="synonym">Endomycopsis monosporus</name>
    <dbReference type="NCBI Taxonomy" id="43982"/>
    <lineage>
        <taxon>Eukaryota</taxon>
        <taxon>Fungi</taxon>
        <taxon>Dikarya</taxon>
        <taxon>Ascomycota</taxon>
        <taxon>Saccharomycotina</taxon>
        <taxon>Pichiomycetes</taxon>
        <taxon>Pichiales</taxon>
        <taxon>Pichiaceae</taxon>
        <taxon>Ambrosiozyma</taxon>
    </lineage>
</organism>
<reference evidence="1" key="1">
    <citation type="submission" date="2023-04" db="EMBL/GenBank/DDBJ databases">
        <title>Ambrosiozyma monospora NBRC 1965.</title>
        <authorList>
            <person name="Ichikawa N."/>
            <person name="Sato H."/>
            <person name="Tonouchi N."/>
        </authorList>
    </citation>
    <scope>NUCLEOTIDE SEQUENCE</scope>
    <source>
        <strain evidence="1">NBRC 1965</strain>
    </source>
</reference>